<reference evidence="2 3" key="1">
    <citation type="submission" date="2016-02" db="EMBL/GenBank/DDBJ databases">
        <title>Genome analysis of coral dinoflagellate symbionts highlights evolutionary adaptations to a symbiotic lifestyle.</title>
        <authorList>
            <person name="Aranda M."/>
            <person name="Li Y."/>
            <person name="Liew Y.J."/>
            <person name="Baumgarten S."/>
            <person name="Simakov O."/>
            <person name="Wilson M."/>
            <person name="Piel J."/>
            <person name="Ashoor H."/>
            <person name="Bougouffa S."/>
            <person name="Bajic V.B."/>
            <person name="Ryu T."/>
            <person name="Ravasi T."/>
            <person name="Bayer T."/>
            <person name="Micklem G."/>
            <person name="Kim H."/>
            <person name="Bhak J."/>
            <person name="Lajeunesse T.C."/>
            <person name="Voolstra C.R."/>
        </authorList>
    </citation>
    <scope>NUCLEOTIDE SEQUENCE [LARGE SCALE GENOMIC DNA]</scope>
    <source>
        <strain evidence="2 3">CCMP2467</strain>
    </source>
</reference>
<organism evidence="2 3">
    <name type="scientific">Symbiodinium microadriaticum</name>
    <name type="common">Dinoflagellate</name>
    <name type="synonym">Zooxanthella microadriatica</name>
    <dbReference type="NCBI Taxonomy" id="2951"/>
    <lineage>
        <taxon>Eukaryota</taxon>
        <taxon>Sar</taxon>
        <taxon>Alveolata</taxon>
        <taxon>Dinophyceae</taxon>
        <taxon>Suessiales</taxon>
        <taxon>Symbiodiniaceae</taxon>
        <taxon>Symbiodinium</taxon>
    </lineage>
</organism>
<dbReference type="Proteomes" id="UP000186817">
    <property type="component" value="Unassembled WGS sequence"/>
</dbReference>
<evidence type="ECO:0000313" key="2">
    <source>
        <dbReference type="EMBL" id="OLQ13507.1"/>
    </source>
</evidence>
<dbReference type="AlphaFoldDB" id="A0A1Q9F1G9"/>
<evidence type="ECO:0000256" key="1">
    <source>
        <dbReference type="SAM" id="MobiDB-lite"/>
    </source>
</evidence>
<comment type="caution">
    <text evidence="2">The sequence shown here is derived from an EMBL/GenBank/DDBJ whole genome shotgun (WGS) entry which is preliminary data.</text>
</comment>
<keyword evidence="3" id="KW-1185">Reference proteome</keyword>
<feature type="compositionally biased region" description="Basic and acidic residues" evidence="1">
    <location>
        <begin position="134"/>
        <end position="143"/>
    </location>
</feature>
<sequence length="149" mass="16254">MVMVRELDLDEPMGEALGEGSVARSALQTTPLLLEPVEEKAVTAPWDSCARQSPDLVPEAPSWDVAEGSTGPGRCLRGWAVAEKNIGRAGPRGVYDWDAVHLLDEDKTTQCPVKANPSKKTDKLTTSSVQKHRIKDEQEKDAHLPLSEL</sequence>
<feature type="region of interest" description="Disordered" evidence="1">
    <location>
        <begin position="107"/>
        <end position="149"/>
    </location>
</feature>
<dbReference type="EMBL" id="LSRX01000027">
    <property type="protein sequence ID" value="OLQ13507.1"/>
    <property type="molecule type" value="Genomic_DNA"/>
</dbReference>
<evidence type="ECO:0000313" key="3">
    <source>
        <dbReference type="Proteomes" id="UP000186817"/>
    </source>
</evidence>
<protein>
    <submittedName>
        <fullName evidence="2">Uncharacterized protein</fullName>
    </submittedName>
</protein>
<name>A0A1Q9F1G9_SYMMI</name>
<gene>
    <name evidence="2" type="ORF">AK812_SmicGene2452</name>
</gene>
<accession>A0A1Q9F1G9</accession>
<proteinExistence type="predicted"/>